<proteinExistence type="predicted"/>
<dbReference type="Proteomes" id="UP001229409">
    <property type="component" value="Unassembled WGS sequence"/>
</dbReference>
<sequence length="59" mass="6513">MNAHKIDVSRAVLHSDHGFQYTSTAYTQDLKSSASKASGADWQNSRNSASSPHELNFFI</sequence>
<organism evidence="2 3">
    <name type="scientific">Paenibacillus polymyxa</name>
    <name type="common">Bacillus polymyxa</name>
    <dbReference type="NCBI Taxonomy" id="1406"/>
    <lineage>
        <taxon>Bacteria</taxon>
        <taxon>Bacillati</taxon>
        <taxon>Bacillota</taxon>
        <taxon>Bacilli</taxon>
        <taxon>Bacillales</taxon>
        <taxon>Paenibacillaceae</taxon>
        <taxon>Paenibacillus</taxon>
    </lineage>
</organism>
<reference evidence="2" key="1">
    <citation type="submission" date="2023-04" db="EMBL/GenBank/DDBJ databases">
        <title>Uncovering the Secrets of Slow-Growing Bacteria in Tropical Savanna Soil through Cultivation and Genomic Analysis.</title>
        <authorList>
            <person name="Goncalves O.S."/>
            <person name="Santana M.F."/>
        </authorList>
    </citation>
    <scope>NUCLEOTIDE SEQUENCE</scope>
    <source>
        <strain evidence="2">ANTI</strain>
    </source>
</reference>
<accession>A0AAP3ZYT1</accession>
<name>A0AAP3ZYT1_PAEPO</name>
<gene>
    <name evidence="2" type="ORF">QDS18_12595</name>
</gene>
<evidence type="ECO:0000256" key="1">
    <source>
        <dbReference type="SAM" id="MobiDB-lite"/>
    </source>
</evidence>
<dbReference type="RefSeq" id="WP_155613682.1">
    <property type="nucleotide sequence ID" value="NZ_JARVWT010000004.1"/>
</dbReference>
<feature type="region of interest" description="Disordered" evidence="1">
    <location>
        <begin position="36"/>
        <end position="59"/>
    </location>
</feature>
<evidence type="ECO:0000313" key="2">
    <source>
        <dbReference type="EMBL" id="MDH2331704.1"/>
    </source>
</evidence>
<feature type="compositionally biased region" description="Polar residues" evidence="1">
    <location>
        <begin position="36"/>
        <end position="53"/>
    </location>
</feature>
<dbReference type="AlphaFoldDB" id="A0AAP3ZYT1"/>
<evidence type="ECO:0000313" key="3">
    <source>
        <dbReference type="Proteomes" id="UP001229409"/>
    </source>
</evidence>
<protein>
    <submittedName>
        <fullName evidence="2">Uncharacterized protein</fullName>
    </submittedName>
</protein>
<comment type="caution">
    <text evidence="2">The sequence shown here is derived from an EMBL/GenBank/DDBJ whole genome shotgun (WGS) entry which is preliminary data.</text>
</comment>
<dbReference type="EMBL" id="JARVWT010000004">
    <property type="protein sequence ID" value="MDH2331704.1"/>
    <property type="molecule type" value="Genomic_DNA"/>
</dbReference>